<dbReference type="CDD" id="cd06260">
    <property type="entry name" value="DUF820-like"/>
    <property type="match status" value="1"/>
</dbReference>
<accession>A0ABP9L5I0</accession>
<dbReference type="SUPFAM" id="SSF52980">
    <property type="entry name" value="Restriction endonuclease-like"/>
    <property type="match status" value="1"/>
</dbReference>
<organism evidence="2 3">
    <name type="scientific">Nocardia callitridis</name>
    <dbReference type="NCBI Taxonomy" id="648753"/>
    <lineage>
        <taxon>Bacteria</taxon>
        <taxon>Bacillati</taxon>
        <taxon>Actinomycetota</taxon>
        <taxon>Actinomycetes</taxon>
        <taxon>Mycobacteriales</taxon>
        <taxon>Nocardiaceae</taxon>
        <taxon>Nocardia</taxon>
    </lineage>
</organism>
<dbReference type="Proteomes" id="UP001500603">
    <property type="component" value="Unassembled WGS sequence"/>
</dbReference>
<proteinExistence type="predicted"/>
<dbReference type="InterPro" id="IPR011335">
    <property type="entry name" value="Restrct_endonuc-II-like"/>
</dbReference>
<reference evidence="3" key="1">
    <citation type="journal article" date="2019" name="Int. J. Syst. Evol. Microbiol.">
        <title>The Global Catalogue of Microorganisms (GCM) 10K type strain sequencing project: providing services to taxonomists for standard genome sequencing and annotation.</title>
        <authorList>
            <consortium name="The Broad Institute Genomics Platform"/>
            <consortium name="The Broad Institute Genome Sequencing Center for Infectious Disease"/>
            <person name="Wu L."/>
            <person name="Ma J."/>
        </authorList>
    </citation>
    <scope>NUCLEOTIDE SEQUENCE [LARGE SCALE GENOMIC DNA]</scope>
    <source>
        <strain evidence="3">JCM 18298</strain>
    </source>
</reference>
<keyword evidence="3" id="KW-1185">Reference proteome</keyword>
<dbReference type="Pfam" id="PF05685">
    <property type="entry name" value="Uma2"/>
    <property type="match status" value="1"/>
</dbReference>
<protein>
    <recommendedName>
        <fullName evidence="1">Putative restriction endonuclease domain-containing protein</fullName>
    </recommendedName>
</protein>
<dbReference type="InterPro" id="IPR008538">
    <property type="entry name" value="Uma2"/>
</dbReference>
<sequence length="241" mass="27001">MGPKRSDDANAFDAPHRWIAAPVCGYDRRMSPASPRLDDLPESMTWDELASLPAELATQIELHEGRVVIVRSGPPRHQRFYRRMANALEACARSDMRRASDSCWQVDVETNVFFADKSDFRTPDFLVYHCLNSGDQDIWSRDVVLVGEVLSPANTHAGIESKKAKYASAGIPWYWEADLDGDAISTIRAYALELSAELPDGVTPLRSRNYILVDEWSQDAAPGVEAHLPFPIKIPWAELAF</sequence>
<comment type="caution">
    <text evidence="2">The sequence shown here is derived from an EMBL/GenBank/DDBJ whole genome shotgun (WGS) entry which is preliminary data.</text>
</comment>
<evidence type="ECO:0000259" key="1">
    <source>
        <dbReference type="Pfam" id="PF05685"/>
    </source>
</evidence>
<gene>
    <name evidence="2" type="ORF">GCM10023318_60680</name>
</gene>
<dbReference type="InterPro" id="IPR012296">
    <property type="entry name" value="Nuclease_put_TT1808"/>
</dbReference>
<evidence type="ECO:0000313" key="2">
    <source>
        <dbReference type="EMBL" id="GAA5069408.1"/>
    </source>
</evidence>
<dbReference type="EMBL" id="BAABJM010000010">
    <property type="protein sequence ID" value="GAA5069408.1"/>
    <property type="molecule type" value="Genomic_DNA"/>
</dbReference>
<feature type="domain" description="Putative restriction endonuclease" evidence="1">
    <location>
        <begin position="46"/>
        <end position="187"/>
    </location>
</feature>
<name>A0ABP9L5I0_9NOCA</name>
<evidence type="ECO:0000313" key="3">
    <source>
        <dbReference type="Proteomes" id="UP001500603"/>
    </source>
</evidence>
<dbReference type="Gene3D" id="3.90.1570.10">
    <property type="entry name" value="tt1808, chain A"/>
    <property type="match status" value="1"/>
</dbReference>